<evidence type="ECO:0000259" key="2">
    <source>
        <dbReference type="Pfam" id="PF20720"/>
    </source>
</evidence>
<dbReference type="Pfam" id="PF20720">
    <property type="entry name" value="nSTAND3"/>
    <property type="match status" value="1"/>
</dbReference>
<organism evidence="3 4">
    <name type="scientific">Mytilus edulis</name>
    <name type="common">Blue mussel</name>
    <dbReference type="NCBI Taxonomy" id="6550"/>
    <lineage>
        <taxon>Eukaryota</taxon>
        <taxon>Metazoa</taxon>
        <taxon>Spiralia</taxon>
        <taxon>Lophotrochozoa</taxon>
        <taxon>Mollusca</taxon>
        <taxon>Bivalvia</taxon>
        <taxon>Autobranchia</taxon>
        <taxon>Pteriomorphia</taxon>
        <taxon>Mytilida</taxon>
        <taxon>Mytiloidea</taxon>
        <taxon>Mytilidae</taxon>
        <taxon>Mytilinae</taxon>
        <taxon>Mytilus</taxon>
    </lineage>
</organism>
<dbReference type="Gene3D" id="3.40.50.300">
    <property type="entry name" value="P-loop containing nucleotide triphosphate hydrolases"/>
    <property type="match status" value="1"/>
</dbReference>
<reference evidence="3" key="1">
    <citation type="submission" date="2021-03" db="EMBL/GenBank/DDBJ databases">
        <authorList>
            <person name="Bekaert M."/>
        </authorList>
    </citation>
    <scope>NUCLEOTIDE SEQUENCE</scope>
</reference>
<evidence type="ECO:0000313" key="4">
    <source>
        <dbReference type="Proteomes" id="UP000683360"/>
    </source>
</evidence>
<dbReference type="EC" id="3.1.11.5" evidence="3"/>
<dbReference type="InterPro" id="IPR049050">
    <property type="entry name" value="nSTAND3"/>
</dbReference>
<keyword evidence="1" id="KW-0175">Coiled coil</keyword>
<proteinExistence type="predicted"/>
<dbReference type="EMBL" id="CAJPWZ010002710">
    <property type="protein sequence ID" value="CAG2243668.1"/>
    <property type="molecule type" value="Genomic_DNA"/>
</dbReference>
<keyword evidence="3" id="KW-0378">Hydrolase</keyword>
<dbReference type="SUPFAM" id="SSF52540">
    <property type="entry name" value="P-loop containing nucleoside triphosphate hydrolases"/>
    <property type="match status" value="1"/>
</dbReference>
<protein>
    <submittedName>
        <fullName evidence="3">RecD</fullName>
        <ecNumber evidence="3">3.1.11.5</ecNumber>
    </submittedName>
</protein>
<dbReference type="InterPro" id="IPR027417">
    <property type="entry name" value="P-loop_NTPase"/>
</dbReference>
<keyword evidence="4" id="KW-1185">Reference proteome</keyword>
<evidence type="ECO:0000313" key="3">
    <source>
        <dbReference type="EMBL" id="CAG2243668.1"/>
    </source>
</evidence>
<comment type="caution">
    <text evidence="3">The sequence shown here is derived from an EMBL/GenBank/DDBJ whole genome shotgun (WGS) entry which is preliminary data.</text>
</comment>
<name>A0A8S3UCW8_MYTED</name>
<sequence>MTISQRTRPGAWTKYGHFTKAVNRLNQGAKRTEIESLKCTQFNGSQKNEIECMKKNIFRMKDEIHELQNELFSCQDEIKDIKDAVIDCRKDIEETNEKHIPHHIRKFWKIGKRQDIVFCDETQGYREAFEEAKKHHIVTFIGGPGSGKTATARHIALLFERLGWEVVPICKEEEILRYGNCHIRQVFLLDDILGSFAVDMSRFNNIVSCEINIIRSLIFCSHVESQFITRL</sequence>
<dbReference type="Proteomes" id="UP000683360">
    <property type="component" value="Unassembled WGS sequence"/>
</dbReference>
<dbReference type="GO" id="GO:0008854">
    <property type="term" value="F:exodeoxyribonuclease V activity"/>
    <property type="evidence" value="ECO:0007669"/>
    <property type="project" value="UniProtKB-EC"/>
</dbReference>
<dbReference type="AlphaFoldDB" id="A0A8S3UCW8"/>
<evidence type="ECO:0000256" key="1">
    <source>
        <dbReference type="SAM" id="Coils"/>
    </source>
</evidence>
<feature type="domain" description="Novel STAND NTPase 3" evidence="2">
    <location>
        <begin position="121"/>
        <end position="205"/>
    </location>
</feature>
<dbReference type="OrthoDB" id="5958466at2759"/>
<feature type="coiled-coil region" evidence="1">
    <location>
        <begin position="50"/>
        <end position="98"/>
    </location>
</feature>
<accession>A0A8S3UCW8</accession>
<gene>
    <name evidence="3" type="ORF">MEDL_55790</name>
</gene>